<feature type="compositionally biased region" description="Acidic residues" evidence="3">
    <location>
        <begin position="236"/>
        <end position="245"/>
    </location>
</feature>
<dbReference type="GO" id="GO:0016020">
    <property type="term" value="C:membrane"/>
    <property type="evidence" value="ECO:0007669"/>
    <property type="project" value="InterPro"/>
</dbReference>
<gene>
    <name evidence="5" type="ORF">DD235_12045</name>
</gene>
<protein>
    <recommendedName>
        <fullName evidence="7">ABC transporter</fullName>
    </recommendedName>
</protein>
<feature type="signal peptide" evidence="4">
    <location>
        <begin position="1"/>
        <end position="22"/>
    </location>
</feature>
<evidence type="ECO:0000256" key="2">
    <source>
        <dbReference type="ARBA" id="ARBA00022729"/>
    </source>
</evidence>
<dbReference type="PRINTS" id="PR01805">
    <property type="entry name" value="VACJLIPOPROT"/>
</dbReference>
<organism evidence="5 6">
    <name type="scientific">Corticimicrobacter populi</name>
    <dbReference type="NCBI Taxonomy" id="2175229"/>
    <lineage>
        <taxon>Bacteria</taxon>
        <taxon>Pseudomonadati</taxon>
        <taxon>Pseudomonadota</taxon>
        <taxon>Betaproteobacteria</taxon>
        <taxon>Burkholderiales</taxon>
        <taxon>Alcaligenaceae</taxon>
        <taxon>Corticimicrobacter</taxon>
    </lineage>
</organism>
<feature type="chain" id="PRO_5015998086" description="ABC transporter" evidence="4">
    <location>
        <begin position="23"/>
        <end position="259"/>
    </location>
</feature>
<dbReference type="PROSITE" id="PS51257">
    <property type="entry name" value="PROKAR_LIPOPROTEIN"/>
    <property type="match status" value="1"/>
</dbReference>
<proteinExistence type="inferred from homology"/>
<dbReference type="PANTHER" id="PTHR30035:SF3">
    <property type="entry name" value="INTERMEMBRANE PHOSPHOLIPID TRANSPORT SYSTEM LIPOPROTEIN MLAA"/>
    <property type="match status" value="1"/>
</dbReference>
<dbReference type="RefSeq" id="WP_109062350.1">
    <property type="nucleotide sequence ID" value="NZ_QETA01000005.1"/>
</dbReference>
<name>A0A2V1JV84_9BURK</name>
<comment type="similarity">
    <text evidence="1">Belongs to the MlaA family.</text>
</comment>
<evidence type="ECO:0000313" key="6">
    <source>
        <dbReference type="Proteomes" id="UP000245212"/>
    </source>
</evidence>
<evidence type="ECO:0000256" key="4">
    <source>
        <dbReference type="SAM" id="SignalP"/>
    </source>
</evidence>
<dbReference type="AlphaFoldDB" id="A0A2V1JV84"/>
<dbReference type="InterPro" id="IPR007428">
    <property type="entry name" value="MlaA"/>
</dbReference>
<dbReference type="Pfam" id="PF04333">
    <property type="entry name" value="MlaA"/>
    <property type="match status" value="1"/>
</dbReference>
<evidence type="ECO:0000313" key="5">
    <source>
        <dbReference type="EMBL" id="PWF22110.1"/>
    </source>
</evidence>
<dbReference type="Proteomes" id="UP000245212">
    <property type="component" value="Unassembled WGS sequence"/>
</dbReference>
<dbReference type="EMBL" id="QETA01000005">
    <property type="protein sequence ID" value="PWF22110.1"/>
    <property type="molecule type" value="Genomic_DNA"/>
</dbReference>
<reference evidence="6" key="1">
    <citation type="submission" date="2018-05" db="EMBL/GenBank/DDBJ databases">
        <authorList>
            <person name="Li Y."/>
        </authorList>
    </citation>
    <scope>NUCLEOTIDE SEQUENCE [LARGE SCALE GENOMIC DNA]</scope>
    <source>
        <strain evidence="6">3d-2-2</strain>
    </source>
</reference>
<comment type="caution">
    <text evidence="5">The sequence shown here is derived from an EMBL/GenBank/DDBJ whole genome shotgun (WGS) entry which is preliminary data.</text>
</comment>
<evidence type="ECO:0000256" key="3">
    <source>
        <dbReference type="SAM" id="MobiDB-lite"/>
    </source>
</evidence>
<keyword evidence="6" id="KW-1185">Reference proteome</keyword>
<dbReference type="GO" id="GO:0120010">
    <property type="term" value="P:intermembrane phospholipid transfer"/>
    <property type="evidence" value="ECO:0007669"/>
    <property type="project" value="TreeGrafter"/>
</dbReference>
<evidence type="ECO:0008006" key="7">
    <source>
        <dbReference type="Google" id="ProtNLM"/>
    </source>
</evidence>
<feature type="region of interest" description="Disordered" evidence="3">
    <location>
        <begin position="232"/>
        <end position="259"/>
    </location>
</feature>
<sequence length="259" mass="27860">MRFNLKPVALTTCLALTLAGCAPLPGKPDPQDPFERFNRGVYQFNDTVDRAVVRPIAAMYTDLTPSGARSCVSNIFSNIGDIWSGINSFLQGRGVDFFNTLGRVLFNTTVGLGGCFDVATANGANRIPNDFGTTLGVWGVGQGPYLVLPLIGPSTVRDTGGLLGDWVANPVTPGSINDVPVRNTVWGTYFVSKRADLLQASDTLDSIALDPYSFTRDAYLQRREALLKGLNSTDLPDYEDEDDESIAPVAAQPVITPQP</sequence>
<dbReference type="PANTHER" id="PTHR30035">
    <property type="entry name" value="LIPOPROTEIN VACJ-RELATED"/>
    <property type="match status" value="1"/>
</dbReference>
<evidence type="ECO:0000256" key="1">
    <source>
        <dbReference type="ARBA" id="ARBA00010634"/>
    </source>
</evidence>
<keyword evidence="2 4" id="KW-0732">Signal</keyword>
<accession>A0A2V1JV84</accession>